<dbReference type="Gene3D" id="1.10.10.10">
    <property type="entry name" value="Winged helix-like DNA-binding domain superfamily/Winged helix DNA-binding domain"/>
    <property type="match status" value="1"/>
</dbReference>
<dbReference type="SMART" id="SM00866">
    <property type="entry name" value="UTRA"/>
    <property type="match status" value="1"/>
</dbReference>
<dbReference type="eggNOG" id="COG2188">
    <property type="taxonomic scope" value="Bacteria"/>
</dbReference>
<dbReference type="InterPro" id="IPR050679">
    <property type="entry name" value="Bact_HTH_transcr_reg"/>
</dbReference>
<evidence type="ECO:0000256" key="1">
    <source>
        <dbReference type="ARBA" id="ARBA00023015"/>
    </source>
</evidence>
<dbReference type="PRINTS" id="PR00035">
    <property type="entry name" value="HTHGNTR"/>
</dbReference>
<keyword evidence="3" id="KW-0804">Transcription</keyword>
<reference evidence="5 6" key="1">
    <citation type="journal article" date="2005" name="Nucleic Acids Res.">
        <title>Genomic blueprint of Hahella chejuensis, a marine microbe producing an algicidal agent.</title>
        <authorList>
            <person name="Jeong H."/>
            <person name="Yim J.H."/>
            <person name="Lee C."/>
            <person name="Choi S.-H."/>
            <person name="Park Y.K."/>
            <person name="Yoon S.H."/>
            <person name="Hur C.-G."/>
            <person name="Kang H.-Y."/>
            <person name="Kim D."/>
            <person name="Lee H.H."/>
            <person name="Park K.H."/>
            <person name="Park S.-H."/>
            <person name="Park H.-S."/>
            <person name="Lee H.K."/>
            <person name="Oh T.K."/>
            <person name="Kim J.F."/>
        </authorList>
    </citation>
    <scope>NUCLEOTIDE SEQUENCE [LARGE SCALE GENOMIC DNA]</scope>
    <source>
        <strain evidence="5 6">KCTC 2396</strain>
    </source>
</reference>
<dbReference type="PANTHER" id="PTHR44846:SF1">
    <property type="entry name" value="MANNOSYL-D-GLYCERATE TRANSPORT_METABOLISM SYSTEM REPRESSOR MNGR-RELATED"/>
    <property type="match status" value="1"/>
</dbReference>
<dbReference type="InterPro" id="IPR036390">
    <property type="entry name" value="WH_DNA-bd_sf"/>
</dbReference>
<organism evidence="5 6">
    <name type="scientific">Hahella chejuensis (strain KCTC 2396)</name>
    <dbReference type="NCBI Taxonomy" id="349521"/>
    <lineage>
        <taxon>Bacteria</taxon>
        <taxon>Pseudomonadati</taxon>
        <taxon>Pseudomonadota</taxon>
        <taxon>Gammaproteobacteria</taxon>
        <taxon>Oceanospirillales</taxon>
        <taxon>Hahellaceae</taxon>
        <taxon>Hahella</taxon>
    </lineage>
</organism>
<dbReference type="InterPro" id="IPR011663">
    <property type="entry name" value="UTRA"/>
</dbReference>
<accession>Q2SPP9</accession>
<dbReference type="InterPro" id="IPR036388">
    <property type="entry name" value="WH-like_DNA-bd_sf"/>
</dbReference>
<dbReference type="Proteomes" id="UP000000238">
    <property type="component" value="Chromosome"/>
</dbReference>
<gene>
    <name evidence="5" type="ordered locus">HCH_00465</name>
</gene>
<dbReference type="STRING" id="349521.HCH_00465"/>
<dbReference type="SMART" id="SM00345">
    <property type="entry name" value="HTH_GNTR"/>
    <property type="match status" value="1"/>
</dbReference>
<evidence type="ECO:0000256" key="2">
    <source>
        <dbReference type="ARBA" id="ARBA00023125"/>
    </source>
</evidence>
<dbReference type="InterPro" id="IPR028978">
    <property type="entry name" value="Chorismate_lyase_/UTRA_dom_sf"/>
</dbReference>
<dbReference type="Gene3D" id="3.40.1410.10">
    <property type="entry name" value="Chorismate lyase-like"/>
    <property type="match status" value="1"/>
</dbReference>
<sequence length="236" mass="26299">MNQAAAYLSLAAKLQQRIVNGELPAGSKLPSERALCGQFEVSRVSARDALHALESQGLIYRLNRMGWFVAPPVFIYDPTRSSSIQEEAISQHRALTTELLSAAQETPPIQVSKALKQAPTQSAVVVTRRRAVDQRWVLLEICYFRESAFPDLLSHDLAKSLTALVREQYGYRARELDVSISSSPLSPSHAQHLQVREGCPSLKLERQVKVAGEPIALEREFWLHDAIEMRVKGQGS</sequence>
<dbReference type="SUPFAM" id="SSF46785">
    <property type="entry name" value="Winged helix' DNA-binding domain"/>
    <property type="match status" value="1"/>
</dbReference>
<dbReference type="InterPro" id="IPR000524">
    <property type="entry name" value="Tscrpt_reg_HTH_GntR"/>
</dbReference>
<feature type="domain" description="HTH gntR-type" evidence="4">
    <location>
        <begin position="4"/>
        <end position="72"/>
    </location>
</feature>
<dbReference type="HOGENOM" id="CLU_063236_2_2_6"/>
<dbReference type="GO" id="GO:0003700">
    <property type="term" value="F:DNA-binding transcription factor activity"/>
    <property type="evidence" value="ECO:0007669"/>
    <property type="project" value="InterPro"/>
</dbReference>
<dbReference type="AlphaFoldDB" id="Q2SPP9"/>
<keyword evidence="6" id="KW-1185">Reference proteome</keyword>
<keyword evidence="2" id="KW-0238">DNA-binding</keyword>
<dbReference type="EMBL" id="CP000155">
    <property type="protein sequence ID" value="ABC27375.1"/>
    <property type="molecule type" value="Genomic_DNA"/>
</dbReference>
<evidence type="ECO:0000259" key="4">
    <source>
        <dbReference type="PROSITE" id="PS50949"/>
    </source>
</evidence>
<evidence type="ECO:0000313" key="5">
    <source>
        <dbReference type="EMBL" id="ABC27375.1"/>
    </source>
</evidence>
<dbReference type="OrthoDB" id="9784545at2"/>
<evidence type="ECO:0000256" key="3">
    <source>
        <dbReference type="ARBA" id="ARBA00023163"/>
    </source>
</evidence>
<dbReference type="KEGG" id="hch:HCH_00465"/>
<dbReference type="RefSeq" id="WP_011394452.1">
    <property type="nucleotide sequence ID" value="NC_007645.1"/>
</dbReference>
<proteinExistence type="predicted"/>
<dbReference type="PROSITE" id="PS50949">
    <property type="entry name" value="HTH_GNTR"/>
    <property type="match status" value="1"/>
</dbReference>
<dbReference type="SUPFAM" id="SSF64288">
    <property type="entry name" value="Chorismate lyase-like"/>
    <property type="match status" value="1"/>
</dbReference>
<dbReference type="GO" id="GO:0003677">
    <property type="term" value="F:DNA binding"/>
    <property type="evidence" value="ECO:0007669"/>
    <property type="project" value="UniProtKB-KW"/>
</dbReference>
<evidence type="ECO:0000313" key="6">
    <source>
        <dbReference type="Proteomes" id="UP000000238"/>
    </source>
</evidence>
<dbReference type="CDD" id="cd07377">
    <property type="entry name" value="WHTH_GntR"/>
    <property type="match status" value="1"/>
</dbReference>
<dbReference type="Pfam" id="PF00392">
    <property type="entry name" value="GntR"/>
    <property type="match status" value="1"/>
</dbReference>
<name>Q2SPP9_HAHCH</name>
<keyword evidence="1" id="KW-0805">Transcription regulation</keyword>
<dbReference type="PANTHER" id="PTHR44846">
    <property type="entry name" value="MANNOSYL-D-GLYCERATE TRANSPORT/METABOLISM SYSTEM REPRESSOR MNGR-RELATED"/>
    <property type="match status" value="1"/>
</dbReference>
<dbReference type="GO" id="GO:0045892">
    <property type="term" value="P:negative regulation of DNA-templated transcription"/>
    <property type="evidence" value="ECO:0007669"/>
    <property type="project" value="TreeGrafter"/>
</dbReference>
<protein>
    <submittedName>
        <fullName evidence="5">Transcriptional regulator</fullName>
    </submittedName>
</protein>
<dbReference type="Pfam" id="PF07702">
    <property type="entry name" value="UTRA"/>
    <property type="match status" value="1"/>
</dbReference>